<evidence type="ECO:0000259" key="7">
    <source>
        <dbReference type="Pfam" id="PF12697"/>
    </source>
</evidence>
<keyword evidence="9" id="KW-1185">Reference proteome</keyword>
<dbReference type="PANTHER" id="PTHR14189">
    <property type="entry name" value="PROTEIN PHOSPHATASE METHYLESTERASE-1 RELATED"/>
    <property type="match status" value="1"/>
</dbReference>
<name>A0A388L8X0_CHABU</name>
<comment type="similarity">
    <text evidence="1">Belongs to the AB hydrolase superfamily.</text>
</comment>
<dbReference type="Gene3D" id="3.40.50.1820">
    <property type="entry name" value="alpha/beta hydrolase"/>
    <property type="match status" value="1"/>
</dbReference>
<evidence type="ECO:0000313" key="9">
    <source>
        <dbReference type="Proteomes" id="UP000265515"/>
    </source>
</evidence>
<dbReference type="OMA" id="CERSSVY"/>
<evidence type="ECO:0000256" key="5">
    <source>
        <dbReference type="ARBA" id="ARBA00049203"/>
    </source>
</evidence>
<evidence type="ECO:0000256" key="6">
    <source>
        <dbReference type="SAM" id="MobiDB-lite"/>
    </source>
</evidence>
<evidence type="ECO:0000256" key="4">
    <source>
        <dbReference type="ARBA" id="ARBA00022801"/>
    </source>
</evidence>
<dbReference type="EC" id="3.1.1.89" evidence="2"/>
<dbReference type="InterPro" id="IPR016812">
    <property type="entry name" value="PPase_methylesterase_euk"/>
</dbReference>
<evidence type="ECO:0000313" key="8">
    <source>
        <dbReference type="EMBL" id="GBG78746.1"/>
    </source>
</evidence>
<feature type="domain" description="AB hydrolase-1" evidence="7">
    <location>
        <begin position="8"/>
        <end position="60"/>
    </location>
</feature>
<comment type="catalytic activity">
    <reaction evidence="5">
        <text>[phosphatase 2A protein]-C-terminal L-leucine methyl ester + H2O = [phosphatase 2A protein]-C-terminal L-leucine + methanol + H(+)</text>
        <dbReference type="Rhea" id="RHEA:48548"/>
        <dbReference type="Rhea" id="RHEA-COMP:12134"/>
        <dbReference type="Rhea" id="RHEA-COMP:12135"/>
        <dbReference type="ChEBI" id="CHEBI:15377"/>
        <dbReference type="ChEBI" id="CHEBI:15378"/>
        <dbReference type="ChEBI" id="CHEBI:17790"/>
        <dbReference type="ChEBI" id="CHEBI:90516"/>
        <dbReference type="ChEBI" id="CHEBI:90517"/>
        <dbReference type="EC" id="3.1.1.89"/>
    </reaction>
</comment>
<evidence type="ECO:0000256" key="3">
    <source>
        <dbReference type="ARBA" id="ARBA00022487"/>
    </source>
</evidence>
<dbReference type="STRING" id="69332.A0A388L8X0"/>
<sequence length="125" mass="13515">YDGLSETFLKCPVPKLLLLAGTDRLDRALTIAQMQGKFQMLVLRNCGHAIQEDEPDQFADSVLAFITRNRIGGPGIDIAAIRQRFSFKREGGAGVCERESGSERSSVQTGGISADKAGDSARTQN</sequence>
<dbReference type="Proteomes" id="UP000265515">
    <property type="component" value="Unassembled WGS sequence"/>
</dbReference>
<dbReference type="OrthoDB" id="194865at2759"/>
<gene>
    <name evidence="8" type="ORF">CBR_g27970</name>
</gene>
<reference evidence="8 9" key="1">
    <citation type="journal article" date="2018" name="Cell">
        <title>The Chara Genome: Secondary Complexity and Implications for Plant Terrestrialization.</title>
        <authorList>
            <person name="Nishiyama T."/>
            <person name="Sakayama H."/>
            <person name="Vries J.D."/>
            <person name="Buschmann H."/>
            <person name="Saint-Marcoux D."/>
            <person name="Ullrich K.K."/>
            <person name="Haas F.B."/>
            <person name="Vanderstraeten L."/>
            <person name="Becker D."/>
            <person name="Lang D."/>
            <person name="Vosolsobe S."/>
            <person name="Rombauts S."/>
            <person name="Wilhelmsson P.K.I."/>
            <person name="Janitza P."/>
            <person name="Kern R."/>
            <person name="Heyl A."/>
            <person name="Rumpler F."/>
            <person name="Villalobos L.I.A.C."/>
            <person name="Clay J.M."/>
            <person name="Skokan R."/>
            <person name="Toyoda A."/>
            <person name="Suzuki Y."/>
            <person name="Kagoshima H."/>
            <person name="Schijlen E."/>
            <person name="Tajeshwar N."/>
            <person name="Catarino B."/>
            <person name="Hetherington A.J."/>
            <person name="Saltykova A."/>
            <person name="Bonnot C."/>
            <person name="Breuninger H."/>
            <person name="Symeonidi A."/>
            <person name="Radhakrishnan G.V."/>
            <person name="Van Nieuwerburgh F."/>
            <person name="Deforce D."/>
            <person name="Chang C."/>
            <person name="Karol K.G."/>
            <person name="Hedrich R."/>
            <person name="Ulvskov P."/>
            <person name="Glockner G."/>
            <person name="Delwiche C.F."/>
            <person name="Petrasek J."/>
            <person name="Van de Peer Y."/>
            <person name="Friml J."/>
            <person name="Beilby M."/>
            <person name="Dolan L."/>
            <person name="Kohara Y."/>
            <person name="Sugano S."/>
            <person name="Fujiyama A."/>
            <person name="Delaux P.-M."/>
            <person name="Quint M."/>
            <person name="TheiBen G."/>
            <person name="Hagemann M."/>
            <person name="Harholt J."/>
            <person name="Dunand C."/>
            <person name="Zachgo S."/>
            <person name="Langdale J."/>
            <person name="Maumus F."/>
            <person name="Straeten D.V.D."/>
            <person name="Gould S.B."/>
            <person name="Rensing S.A."/>
        </authorList>
    </citation>
    <scope>NUCLEOTIDE SEQUENCE [LARGE SCALE GENOMIC DNA]</scope>
    <source>
        <strain evidence="8 9">S276</strain>
    </source>
</reference>
<dbReference type="Pfam" id="PF12697">
    <property type="entry name" value="Abhydrolase_6"/>
    <property type="match status" value="1"/>
</dbReference>
<dbReference type="InterPro" id="IPR000073">
    <property type="entry name" value="AB_hydrolase_1"/>
</dbReference>
<evidence type="ECO:0000256" key="1">
    <source>
        <dbReference type="ARBA" id="ARBA00008645"/>
    </source>
</evidence>
<dbReference type="InterPro" id="IPR029058">
    <property type="entry name" value="AB_hydrolase_fold"/>
</dbReference>
<dbReference type="PANTHER" id="PTHR14189:SF0">
    <property type="entry name" value="PROTEIN PHOSPHATASE METHYLESTERASE 1"/>
    <property type="match status" value="1"/>
</dbReference>
<keyword evidence="3" id="KW-0719">Serine esterase</keyword>
<proteinExistence type="inferred from homology"/>
<feature type="region of interest" description="Disordered" evidence="6">
    <location>
        <begin position="93"/>
        <end position="125"/>
    </location>
</feature>
<dbReference type="Gramene" id="GBG78746">
    <property type="protein sequence ID" value="GBG78746"/>
    <property type="gene ID" value="CBR_g27970"/>
</dbReference>
<dbReference type="GO" id="GO:0051723">
    <property type="term" value="F:protein methylesterase activity"/>
    <property type="evidence" value="ECO:0007669"/>
    <property type="project" value="UniProtKB-EC"/>
</dbReference>
<accession>A0A388L8X0</accession>
<protein>
    <recommendedName>
        <fullName evidence="2">protein phosphatase methylesterase-1</fullName>
        <ecNumber evidence="2">3.1.1.89</ecNumber>
    </recommendedName>
</protein>
<dbReference type="EMBL" id="BFEA01000302">
    <property type="protein sequence ID" value="GBG78746.1"/>
    <property type="molecule type" value="Genomic_DNA"/>
</dbReference>
<comment type="caution">
    <text evidence="8">The sequence shown here is derived from an EMBL/GenBank/DDBJ whole genome shotgun (WGS) entry which is preliminary data.</text>
</comment>
<evidence type="ECO:0000256" key="2">
    <source>
        <dbReference type="ARBA" id="ARBA00013111"/>
    </source>
</evidence>
<dbReference type="SUPFAM" id="SSF53474">
    <property type="entry name" value="alpha/beta-Hydrolases"/>
    <property type="match status" value="1"/>
</dbReference>
<feature type="compositionally biased region" description="Basic and acidic residues" evidence="6">
    <location>
        <begin position="93"/>
        <end position="102"/>
    </location>
</feature>
<organism evidence="8 9">
    <name type="scientific">Chara braunii</name>
    <name type="common">Braun's stonewort</name>
    <dbReference type="NCBI Taxonomy" id="69332"/>
    <lineage>
        <taxon>Eukaryota</taxon>
        <taxon>Viridiplantae</taxon>
        <taxon>Streptophyta</taxon>
        <taxon>Charophyceae</taxon>
        <taxon>Charales</taxon>
        <taxon>Characeae</taxon>
        <taxon>Chara</taxon>
    </lineage>
</organism>
<keyword evidence="4" id="KW-0378">Hydrolase</keyword>
<dbReference type="AlphaFoldDB" id="A0A388L8X0"/>
<feature type="non-terminal residue" evidence="8">
    <location>
        <position position="1"/>
    </location>
</feature>